<dbReference type="EMBL" id="AP018360">
    <property type="protein sequence ID" value="BBA45530.1"/>
    <property type="molecule type" value="Genomic_DNA"/>
</dbReference>
<keyword evidence="1" id="KW-0614">Plasmid</keyword>
<geneLocation type="plasmid" evidence="1">
    <name>pBC453</name>
</geneLocation>
<sequence>MADTDTQLPHGEKRNRRWVRETVSTSEAVNALTGQSLGHLETGASRTVDERFCATCKDWVDTSKLGFLEASCGCPKCKTRW</sequence>
<dbReference type="AlphaFoldDB" id="A0A286P6R6"/>
<accession>A0A286P6R6</accession>
<evidence type="ECO:0000313" key="1">
    <source>
        <dbReference type="EMBL" id="BBA45530.1"/>
    </source>
</evidence>
<proteinExistence type="predicted"/>
<reference evidence="1" key="1">
    <citation type="journal article" date="2016" name="Biosci. Biotechnol. Biochem.">
        <title>Bioconversion of AHX to AOH by resting cells of Burkholderia contaminans CH-1.</title>
        <authorList>
            <person name="Choi J.H."/>
            <person name="Kikuchi A."/>
            <person name="Pumkaeo P."/>
            <person name="Hirai H."/>
            <person name="Tokuyama S."/>
            <person name="Kawagishi H."/>
        </authorList>
    </citation>
    <scope>NUCLEOTIDE SEQUENCE</scope>
    <source>
        <strain evidence="1">CH-1</strain>
        <plasmid evidence="1">pBC453</plasmid>
    </source>
</reference>
<name>A0A286P6R6_9BURK</name>
<protein>
    <submittedName>
        <fullName evidence="1">Uncharacterized protein</fullName>
    </submittedName>
</protein>
<organism evidence="1">
    <name type="scientific">Burkholderia contaminans</name>
    <dbReference type="NCBI Taxonomy" id="488447"/>
    <lineage>
        <taxon>Bacteria</taxon>
        <taxon>Pseudomonadati</taxon>
        <taxon>Pseudomonadota</taxon>
        <taxon>Betaproteobacteria</taxon>
        <taxon>Burkholderiales</taxon>
        <taxon>Burkholderiaceae</taxon>
        <taxon>Burkholderia</taxon>
        <taxon>Burkholderia cepacia complex</taxon>
    </lineage>
</organism>
<reference evidence="1" key="2">
    <citation type="journal article" date="2017" name="Genome Announc.">
        <title>High-Quality Draft Genome Sequence of Burkholderia contaminans CH-1, a Gram-Negative Bacterium That Metabolizes 2-Azahypoxanthine, a Plant Growth-Regulating Compound.</title>
        <authorList>
            <person name="Choi J.-H."/>
            <person name="Sugiura H."/>
            <person name="Moriuchi R."/>
            <person name="Kawagishi H."/>
            <person name="Dohra H."/>
        </authorList>
    </citation>
    <scope>NUCLEOTIDE SEQUENCE</scope>
    <source>
        <strain evidence="1">CH-1</strain>
        <plasmid evidence="1">pBC453</plasmid>
    </source>
</reference>
<gene>
    <name evidence="1" type="ORF">BCCH1_80410</name>
</gene>